<feature type="non-terminal residue" evidence="9">
    <location>
        <position position="1"/>
    </location>
</feature>
<evidence type="ECO:0000256" key="7">
    <source>
        <dbReference type="ARBA" id="ARBA00023180"/>
    </source>
</evidence>
<feature type="non-terminal residue" evidence="9">
    <location>
        <position position="547"/>
    </location>
</feature>
<dbReference type="PANTHER" id="PTHR42643:SF41">
    <property type="entry name" value="IONOTROPIC RECEPTOR 20A-RELATED"/>
    <property type="match status" value="1"/>
</dbReference>
<keyword evidence="10" id="KW-1185">Reference proteome</keyword>
<dbReference type="GO" id="GO:0005886">
    <property type="term" value="C:plasma membrane"/>
    <property type="evidence" value="ECO:0007669"/>
    <property type="project" value="UniProtKB-SubCell"/>
</dbReference>
<evidence type="ECO:0000313" key="9">
    <source>
        <dbReference type="EMBL" id="KAH8381589.1"/>
    </source>
</evidence>
<comment type="caution">
    <text evidence="9">The sequence shown here is derived from an EMBL/GenBank/DDBJ whole genome shotgun (WGS) entry which is preliminary data.</text>
</comment>
<reference evidence="9" key="1">
    <citation type="journal article" date="2021" name="Mol. Ecol. Resour.">
        <title>Phylogenomic analyses of the genus Drosophila reveals genomic signals of climate adaptation.</title>
        <authorList>
            <person name="Li F."/>
            <person name="Rane R.V."/>
            <person name="Luria V."/>
            <person name="Xiong Z."/>
            <person name="Chen J."/>
            <person name="Li Z."/>
            <person name="Catullo R.A."/>
            <person name="Griffin P.C."/>
            <person name="Schiffer M."/>
            <person name="Pearce S."/>
            <person name="Lee S.F."/>
            <person name="McElroy K."/>
            <person name="Stocker A."/>
            <person name="Shirriffs J."/>
            <person name="Cockerell F."/>
            <person name="Coppin C."/>
            <person name="Sgro C.M."/>
            <person name="Karger A."/>
            <person name="Cain J.W."/>
            <person name="Weber J.A."/>
            <person name="Santpere G."/>
            <person name="Kirschner M.W."/>
            <person name="Hoffmann A.A."/>
            <person name="Oakeshott J.G."/>
            <person name="Zhang G."/>
        </authorList>
    </citation>
    <scope>NUCLEOTIDE SEQUENCE</scope>
    <source>
        <strain evidence="9">BGI-SZ-2011g</strain>
    </source>
</reference>
<sequence>SFAMNDSHIIYAELLSSIVRHNNFSTILYFGPEEARERCQLEHWLRWTGNAIPWLIWRSVMTLKLRQFINAELLVLACLPGVYRRDLLNSVSQSLQHLRQTKVLIELASKEDVGLVSRVLVFCRQNEMLNVAAIFTGFGQTHALYSYAAYPQFELRRQVFGEQLYSLYAEQGLDLRGFRLRTQPDLSEPNSILSYDKEGKPRLFGYVWNMLTEYARKHNAQLELSYIPEQNKPLSHIQVLDLARDGYVDIAASVQPVTMRYLERYHEYAYPVHMGSWCTMLPKEQLVGVRDSYTWLMPVKTMCLLCLLWLLYELLRGRWQRHRRLLSIGWWLLAVLLATNVQGRLVSLFVAPTSKAPITSFAALHKSKLRVFGLRSEYNAYDFDMRTKYSATFQLSDKMSELISLRNTLNTSFAYTVTHTKWLLYAEQQAHSTRPLFYFSKDLCFYQFVPFALVIPENSPHRAALDRLMLQLGQSGLYDYWTAKSFQYMVQAGRLQKRNFSEPHIIRPLRTKDLHHVFFAYAFGVLICLTLFAGELILLRLRRSWSI</sequence>
<evidence type="ECO:0000256" key="1">
    <source>
        <dbReference type="ARBA" id="ARBA00004651"/>
    </source>
</evidence>
<dbReference type="Proteomes" id="UP001200034">
    <property type="component" value="Unassembled WGS sequence"/>
</dbReference>
<organism evidence="9 10">
    <name type="scientific">Drosophila rubida</name>
    <dbReference type="NCBI Taxonomy" id="30044"/>
    <lineage>
        <taxon>Eukaryota</taxon>
        <taxon>Metazoa</taxon>
        <taxon>Ecdysozoa</taxon>
        <taxon>Arthropoda</taxon>
        <taxon>Hexapoda</taxon>
        <taxon>Insecta</taxon>
        <taxon>Pterygota</taxon>
        <taxon>Neoptera</taxon>
        <taxon>Endopterygota</taxon>
        <taxon>Diptera</taxon>
        <taxon>Brachycera</taxon>
        <taxon>Muscomorpha</taxon>
        <taxon>Ephydroidea</taxon>
        <taxon>Drosophilidae</taxon>
        <taxon>Drosophila</taxon>
    </lineage>
</organism>
<evidence type="ECO:0000313" key="10">
    <source>
        <dbReference type="Proteomes" id="UP001200034"/>
    </source>
</evidence>
<gene>
    <name evidence="9" type="ORF">KR093_008746</name>
</gene>
<name>A0AAD4K8G4_9MUSC</name>
<evidence type="ECO:0000256" key="4">
    <source>
        <dbReference type="ARBA" id="ARBA00022989"/>
    </source>
</evidence>
<dbReference type="PANTHER" id="PTHR42643">
    <property type="entry name" value="IONOTROPIC RECEPTOR 20A-RELATED"/>
    <property type="match status" value="1"/>
</dbReference>
<keyword evidence="2" id="KW-1003">Cell membrane</keyword>
<proteinExistence type="predicted"/>
<feature type="transmembrane region" description="Helical" evidence="8">
    <location>
        <begin position="324"/>
        <end position="341"/>
    </location>
</feature>
<comment type="subcellular location">
    <subcellularLocation>
        <location evidence="1">Cell membrane</location>
        <topology evidence="1">Multi-pass membrane protein</topology>
    </subcellularLocation>
</comment>
<evidence type="ECO:0000256" key="6">
    <source>
        <dbReference type="ARBA" id="ARBA00023170"/>
    </source>
</evidence>
<evidence type="ECO:0000256" key="5">
    <source>
        <dbReference type="ARBA" id="ARBA00023136"/>
    </source>
</evidence>
<dbReference type="InterPro" id="IPR052192">
    <property type="entry name" value="Insect_Ionotropic_Sensory_Rcpt"/>
</dbReference>
<dbReference type="EMBL" id="JAJJHW010000824">
    <property type="protein sequence ID" value="KAH8381589.1"/>
    <property type="molecule type" value="Genomic_DNA"/>
</dbReference>
<evidence type="ECO:0000256" key="2">
    <source>
        <dbReference type="ARBA" id="ARBA00022475"/>
    </source>
</evidence>
<evidence type="ECO:0000256" key="8">
    <source>
        <dbReference type="SAM" id="Phobius"/>
    </source>
</evidence>
<keyword evidence="7" id="KW-0325">Glycoprotein</keyword>
<evidence type="ECO:0000256" key="3">
    <source>
        <dbReference type="ARBA" id="ARBA00022692"/>
    </source>
</evidence>
<dbReference type="SUPFAM" id="SSF53850">
    <property type="entry name" value="Periplasmic binding protein-like II"/>
    <property type="match status" value="1"/>
</dbReference>
<keyword evidence="6" id="KW-0675">Receptor</keyword>
<keyword evidence="4 8" id="KW-1133">Transmembrane helix</keyword>
<accession>A0AAD4K8G4</accession>
<dbReference type="AlphaFoldDB" id="A0AAD4K8G4"/>
<feature type="transmembrane region" description="Helical" evidence="8">
    <location>
        <begin position="293"/>
        <end position="312"/>
    </location>
</feature>
<keyword evidence="3 8" id="KW-0812">Transmembrane</keyword>
<protein>
    <submittedName>
        <fullName evidence="9">Uncharacterized protein</fullName>
    </submittedName>
</protein>
<keyword evidence="5 8" id="KW-0472">Membrane</keyword>
<feature type="transmembrane region" description="Helical" evidence="8">
    <location>
        <begin position="518"/>
        <end position="539"/>
    </location>
</feature>